<name>A0ABQ0RLQ9_GLUNI</name>
<keyword evidence="2" id="KW-1185">Reference proteome</keyword>
<dbReference type="SUPFAM" id="SSF53474">
    <property type="entry name" value="alpha/beta-Hydrolases"/>
    <property type="match status" value="1"/>
</dbReference>
<dbReference type="EMBL" id="BJNE01000007">
    <property type="protein sequence ID" value="GEC12742.1"/>
    <property type="molecule type" value="Genomic_DNA"/>
</dbReference>
<protein>
    <recommendedName>
        <fullName evidence="3">Esterase</fullName>
    </recommendedName>
</protein>
<evidence type="ECO:0000313" key="2">
    <source>
        <dbReference type="Proteomes" id="UP000316242"/>
    </source>
</evidence>
<sequence length="282" mass="31870">MRTRNTDKYNEFGHHIFPSLDEAVSIPLSDGLNTIQVNGREFDYFYRDRGSNVTIVTFSAAMPQSMNEYPFFSGRKMTNELSANWLSFSDPANGGEENLPTFWHLGTSRINSVEIIPRIIQHALDTGSGKHLIFFGSSAGGFAALNYSRMFPESAALVMNPRVNVLNEPKRLPKYGPVAFPGIDVVDLNKQLPLNLAKVYSAPQPNHVFYLQNLQDQNYTRHHYSHFKKSVEGRSEVQFITGNWGAGHVTPPRTAYIEPLKSLVQSAPRWTTTYDPYEGLFF</sequence>
<gene>
    <name evidence="1" type="ORF">ANI01nite_19450</name>
</gene>
<dbReference type="Proteomes" id="UP000316242">
    <property type="component" value="Unassembled WGS sequence"/>
</dbReference>
<evidence type="ECO:0008006" key="3">
    <source>
        <dbReference type="Google" id="ProtNLM"/>
    </source>
</evidence>
<proteinExistence type="predicted"/>
<organism evidence="1 2">
    <name type="scientific">Glutamicibacter nicotianae</name>
    <name type="common">Arthrobacter nicotianae</name>
    <dbReference type="NCBI Taxonomy" id="37929"/>
    <lineage>
        <taxon>Bacteria</taxon>
        <taxon>Bacillati</taxon>
        <taxon>Actinomycetota</taxon>
        <taxon>Actinomycetes</taxon>
        <taxon>Micrococcales</taxon>
        <taxon>Micrococcaceae</taxon>
        <taxon>Glutamicibacter</taxon>
    </lineage>
</organism>
<comment type="caution">
    <text evidence="1">The sequence shown here is derived from an EMBL/GenBank/DDBJ whole genome shotgun (WGS) entry which is preliminary data.</text>
</comment>
<reference evidence="1 2" key="1">
    <citation type="submission" date="2019-06" db="EMBL/GenBank/DDBJ databases">
        <title>Whole genome shotgun sequence of Glutamicibacter nicotianae NBRC 14234.</title>
        <authorList>
            <person name="Hosoyama A."/>
            <person name="Uohara A."/>
            <person name="Ohji S."/>
            <person name="Ichikawa N."/>
        </authorList>
    </citation>
    <scope>NUCLEOTIDE SEQUENCE [LARGE SCALE GENOMIC DNA]</scope>
    <source>
        <strain evidence="1 2">NBRC 14234</strain>
    </source>
</reference>
<dbReference type="RefSeq" id="WP_141357700.1">
    <property type="nucleotide sequence ID" value="NZ_BAAAWM010000001.1"/>
</dbReference>
<dbReference type="InterPro" id="IPR029058">
    <property type="entry name" value="AB_hydrolase_fold"/>
</dbReference>
<accession>A0ABQ0RLQ9</accession>
<evidence type="ECO:0000313" key="1">
    <source>
        <dbReference type="EMBL" id="GEC12742.1"/>
    </source>
</evidence>